<dbReference type="EMBL" id="JANPWB010000002">
    <property type="protein sequence ID" value="KAJ1208305.1"/>
    <property type="molecule type" value="Genomic_DNA"/>
</dbReference>
<protein>
    <submittedName>
        <fullName evidence="1">Uncharacterized protein</fullName>
    </submittedName>
</protein>
<name>A0AAV7W7P1_PLEWA</name>
<evidence type="ECO:0000313" key="2">
    <source>
        <dbReference type="Proteomes" id="UP001066276"/>
    </source>
</evidence>
<comment type="caution">
    <text evidence="1">The sequence shown here is derived from an EMBL/GenBank/DDBJ whole genome shotgun (WGS) entry which is preliminary data.</text>
</comment>
<dbReference type="AlphaFoldDB" id="A0AAV7W7P1"/>
<evidence type="ECO:0000313" key="1">
    <source>
        <dbReference type="EMBL" id="KAJ1208305.1"/>
    </source>
</evidence>
<proteinExistence type="predicted"/>
<reference evidence="1" key="1">
    <citation type="journal article" date="2022" name="bioRxiv">
        <title>Sequencing and chromosome-scale assembly of the giantPleurodeles waltlgenome.</title>
        <authorList>
            <person name="Brown T."/>
            <person name="Elewa A."/>
            <person name="Iarovenko S."/>
            <person name="Subramanian E."/>
            <person name="Araus A.J."/>
            <person name="Petzold A."/>
            <person name="Susuki M."/>
            <person name="Suzuki K.-i.T."/>
            <person name="Hayashi T."/>
            <person name="Toyoda A."/>
            <person name="Oliveira C."/>
            <person name="Osipova E."/>
            <person name="Leigh N.D."/>
            <person name="Simon A."/>
            <person name="Yun M.H."/>
        </authorList>
    </citation>
    <scope>NUCLEOTIDE SEQUENCE</scope>
    <source>
        <strain evidence="1">20211129_DDA</strain>
        <tissue evidence="1">Liver</tissue>
    </source>
</reference>
<dbReference type="Proteomes" id="UP001066276">
    <property type="component" value="Chromosome 1_2"/>
</dbReference>
<organism evidence="1 2">
    <name type="scientific">Pleurodeles waltl</name>
    <name type="common">Iberian ribbed newt</name>
    <dbReference type="NCBI Taxonomy" id="8319"/>
    <lineage>
        <taxon>Eukaryota</taxon>
        <taxon>Metazoa</taxon>
        <taxon>Chordata</taxon>
        <taxon>Craniata</taxon>
        <taxon>Vertebrata</taxon>
        <taxon>Euteleostomi</taxon>
        <taxon>Amphibia</taxon>
        <taxon>Batrachia</taxon>
        <taxon>Caudata</taxon>
        <taxon>Salamandroidea</taxon>
        <taxon>Salamandridae</taxon>
        <taxon>Pleurodelinae</taxon>
        <taxon>Pleurodeles</taxon>
    </lineage>
</organism>
<gene>
    <name evidence="1" type="ORF">NDU88_003691</name>
</gene>
<sequence length="104" mass="11172">MPITPQVRLPRFDGLAVPVSSDSVADSPRAGSDTMRITNMCTINLLGKGSSCRRVTYLGPRLPNGKGSSCRRVTYPGPLLPNGETWTRVGYPPAGGTFTKEVYT</sequence>
<keyword evidence="2" id="KW-1185">Reference proteome</keyword>
<accession>A0AAV7W7P1</accession>